<reference evidence="2 3" key="1">
    <citation type="submission" date="2013-11" db="EMBL/GenBank/DDBJ databases">
        <title>Genome sequencing of Stegodyphus mimosarum.</title>
        <authorList>
            <person name="Bechsgaard J."/>
        </authorList>
    </citation>
    <scope>NUCLEOTIDE SEQUENCE [LARGE SCALE GENOMIC DNA]</scope>
</reference>
<dbReference type="EMBL" id="KK114864">
    <property type="protein sequence ID" value="KFM63539.1"/>
    <property type="molecule type" value="Genomic_DNA"/>
</dbReference>
<evidence type="ECO:0000256" key="1">
    <source>
        <dbReference type="SAM" id="SignalP"/>
    </source>
</evidence>
<dbReference type="GO" id="GO:0016020">
    <property type="term" value="C:membrane"/>
    <property type="evidence" value="ECO:0007669"/>
    <property type="project" value="TreeGrafter"/>
</dbReference>
<dbReference type="AlphaFoldDB" id="A0A087TEK0"/>
<evidence type="ECO:0000313" key="2">
    <source>
        <dbReference type="EMBL" id="KFM63539.1"/>
    </source>
</evidence>
<dbReference type="InterPro" id="IPR010721">
    <property type="entry name" value="UstE-like"/>
</dbReference>
<dbReference type="Gene3D" id="1.20.120.1630">
    <property type="match status" value="1"/>
</dbReference>
<sequence>MWVFITLLPTLMLLSRPDYVPLTNRDYIGFSLWIFGFAIEVVADFQKSVFCNTPENEGKFISSGLWSISRHPNYLGEILLWFGLYFSASSTFKGSEMLTVLCPVFDMFLITKVSGVPPLEKHGLKKWGHDPKYIEYVKNTALIVPYFW</sequence>
<dbReference type="PANTHER" id="PTHR32251:SF17">
    <property type="entry name" value="STEROID 5-ALPHA REDUCTASE C-TERMINAL DOMAIN-CONTAINING PROTEIN"/>
    <property type="match status" value="1"/>
</dbReference>
<organism evidence="2 3">
    <name type="scientific">Stegodyphus mimosarum</name>
    <name type="common">African social velvet spider</name>
    <dbReference type="NCBI Taxonomy" id="407821"/>
    <lineage>
        <taxon>Eukaryota</taxon>
        <taxon>Metazoa</taxon>
        <taxon>Ecdysozoa</taxon>
        <taxon>Arthropoda</taxon>
        <taxon>Chelicerata</taxon>
        <taxon>Arachnida</taxon>
        <taxon>Araneae</taxon>
        <taxon>Araneomorphae</taxon>
        <taxon>Entelegynae</taxon>
        <taxon>Eresoidea</taxon>
        <taxon>Eresidae</taxon>
        <taxon>Stegodyphus</taxon>
    </lineage>
</organism>
<keyword evidence="3" id="KW-1185">Reference proteome</keyword>
<feature type="signal peptide" evidence="1">
    <location>
        <begin position="1"/>
        <end position="17"/>
    </location>
</feature>
<dbReference type="OMA" id="YRDISEY"/>
<dbReference type="Proteomes" id="UP000054359">
    <property type="component" value="Unassembled WGS sequence"/>
</dbReference>
<feature type="non-terminal residue" evidence="2">
    <location>
        <position position="148"/>
    </location>
</feature>
<protein>
    <submittedName>
        <fullName evidence="2">Uncharacterized protein</fullName>
    </submittedName>
</protein>
<proteinExistence type="predicted"/>
<evidence type="ECO:0000313" key="3">
    <source>
        <dbReference type="Proteomes" id="UP000054359"/>
    </source>
</evidence>
<keyword evidence="1" id="KW-0732">Signal</keyword>
<feature type="chain" id="PRO_5001829579" evidence="1">
    <location>
        <begin position="18"/>
        <end position="148"/>
    </location>
</feature>
<accession>A0A087TEK0</accession>
<dbReference type="PROSITE" id="PS50244">
    <property type="entry name" value="S5A_REDUCTASE"/>
    <property type="match status" value="1"/>
</dbReference>
<dbReference type="PANTHER" id="PTHR32251">
    <property type="entry name" value="3-OXO-5-ALPHA-STEROID 4-DEHYDROGENASE"/>
    <property type="match status" value="1"/>
</dbReference>
<gene>
    <name evidence="2" type="ORF">X975_19521</name>
</gene>
<dbReference type="Pfam" id="PF06966">
    <property type="entry name" value="DUF1295"/>
    <property type="match status" value="1"/>
</dbReference>
<name>A0A087TEK0_STEMI</name>
<dbReference type="OrthoDB" id="67965at2759"/>